<evidence type="ECO:0008006" key="3">
    <source>
        <dbReference type="Google" id="ProtNLM"/>
    </source>
</evidence>
<accession>A0ABW3NED4</accession>
<name>A0ABW3NED4_9BACI</name>
<gene>
    <name evidence="1" type="ORF">ACFQ19_08270</name>
</gene>
<dbReference type="Proteomes" id="UP001597041">
    <property type="component" value="Unassembled WGS sequence"/>
</dbReference>
<sequence length="82" mass="9660">MGYILPVQTSQYVDYHQRIQPAQKKADHVEAPFKVQLERRHQELNATYDRFYRNRPEPQKPLNVPLDASLLTGKGKHVNKYV</sequence>
<keyword evidence="2" id="KW-1185">Reference proteome</keyword>
<protein>
    <recommendedName>
        <fullName evidence="3">Transposase</fullName>
    </recommendedName>
</protein>
<evidence type="ECO:0000313" key="1">
    <source>
        <dbReference type="EMBL" id="MFD1066018.1"/>
    </source>
</evidence>
<proteinExistence type="predicted"/>
<reference evidence="2" key="1">
    <citation type="journal article" date="2019" name="Int. J. Syst. Evol. Microbiol.">
        <title>The Global Catalogue of Microorganisms (GCM) 10K type strain sequencing project: providing services to taxonomists for standard genome sequencing and annotation.</title>
        <authorList>
            <consortium name="The Broad Institute Genomics Platform"/>
            <consortium name="The Broad Institute Genome Sequencing Center for Infectious Disease"/>
            <person name="Wu L."/>
            <person name="Ma J."/>
        </authorList>
    </citation>
    <scope>NUCLEOTIDE SEQUENCE [LARGE SCALE GENOMIC DNA]</scope>
    <source>
        <strain evidence="2">CCUG 56608</strain>
    </source>
</reference>
<organism evidence="1 2">
    <name type="scientific">Oceanobacillus locisalsi</name>
    <dbReference type="NCBI Taxonomy" id="546107"/>
    <lineage>
        <taxon>Bacteria</taxon>
        <taxon>Bacillati</taxon>
        <taxon>Bacillota</taxon>
        <taxon>Bacilli</taxon>
        <taxon>Bacillales</taxon>
        <taxon>Bacillaceae</taxon>
        <taxon>Oceanobacillus</taxon>
    </lineage>
</organism>
<dbReference type="RefSeq" id="WP_379591609.1">
    <property type="nucleotide sequence ID" value="NZ_JBHTKK010000008.1"/>
</dbReference>
<evidence type="ECO:0000313" key="2">
    <source>
        <dbReference type="Proteomes" id="UP001597041"/>
    </source>
</evidence>
<dbReference type="EMBL" id="JBHTKK010000008">
    <property type="protein sequence ID" value="MFD1066018.1"/>
    <property type="molecule type" value="Genomic_DNA"/>
</dbReference>
<comment type="caution">
    <text evidence="1">The sequence shown here is derived from an EMBL/GenBank/DDBJ whole genome shotgun (WGS) entry which is preliminary data.</text>
</comment>